<evidence type="ECO:0000256" key="4">
    <source>
        <dbReference type="ARBA" id="ARBA00023186"/>
    </source>
</evidence>
<comment type="function">
    <text evidence="1">Forms a chaperone-bound H2A.Z-H2B complex that acts as a source for SWR1 complex-dependent H2A to H2A.Z histone replacement in chromatin.</text>
</comment>
<dbReference type="AlphaFoldDB" id="A0A218YZV5"/>
<evidence type="ECO:0000313" key="9">
    <source>
        <dbReference type="EMBL" id="OWP00853.1"/>
    </source>
</evidence>
<name>A0A218YZV5_9HELO</name>
<dbReference type="EMBL" id="MZNU01000302">
    <property type="protein sequence ID" value="OWP00853.1"/>
    <property type="molecule type" value="Genomic_DNA"/>
</dbReference>
<dbReference type="Proteomes" id="UP000242519">
    <property type="component" value="Unassembled WGS sequence"/>
</dbReference>
<evidence type="ECO:0000256" key="1">
    <source>
        <dbReference type="ARBA" id="ARBA00002212"/>
    </source>
</evidence>
<keyword evidence="5" id="KW-0539">Nucleus</keyword>
<feature type="compositionally biased region" description="Acidic residues" evidence="7">
    <location>
        <begin position="34"/>
        <end position="60"/>
    </location>
</feature>
<comment type="subcellular location">
    <subcellularLocation>
        <location evidence="2">Nucleus</location>
    </subcellularLocation>
</comment>
<dbReference type="InterPro" id="IPR019098">
    <property type="entry name" value="Histone_chaperone_domain_CHZ"/>
</dbReference>
<feature type="compositionally biased region" description="Basic and acidic residues" evidence="7">
    <location>
        <begin position="14"/>
        <end position="30"/>
    </location>
</feature>
<gene>
    <name evidence="9" type="ORF">B2J93_2546</name>
</gene>
<comment type="similarity">
    <text evidence="3">Belongs to the CHZ1 family.</text>
</comment>
<organism evidence="9 10">
    <name type="scientific">Diplocarpon coronariae</name>
    <dbReference type="NCBI Taxonomy" id="2795749"/>
    <lineage>
        <taxon>Eukaryota</taxon>
        <taxon>Fungi</taxon>
        <taxon>Dikarya</taxon>
        <taxon>Ascomycota</taxon>
        <taxon>Pezizomycotina</taxon>
        <taxon>Leotiomycetes</taxon>
        <taxon>Helotiales</taxon>
        <taxon>Drepanopezizaceae</taxon>
        <taxon>Diplocarpon</taxon>
    </lineage>
</organism>
<reference evidence="9 10" key="1">
    <citation type="submission" date="2017-04" db="EMBL/GenBank/DDBJ databases">
        <title>Draft genome sequence of Marssonina coronaria NL1: causal agent of apple blotch.</title>
        <authorList>
            <person name="Cheng Q."/>
        </authorList>
    </citation>
    <scope>NUCLEOTIDE SEQUENCE [LARGE SCALE GENOMIC DNA]</scope>
    <source>
        <strain evidence="9 10">NL1</strain>
    </source>
</reference>
<dbReference type="OrthoDB" id="2148987at2759"/>
<protein>
    <recommendedName>
        <fullName evidence="8">Histone chaperone domain-containing protein</fullName>
    </recommendedName>
</protein>
<evidence type="ECO:0000259" key="8">
    <source>
        <dbReference type="SMART" id="SM01082"/>
    </source>
</evidence>
<evidence type="ECO:0000256" key="3">
    <source>
        <dbReference type="ARBA" id="ARBA00008057"/>
    </source>
</evidence>
<evidence type="ECO:0000256" key="5">
    <source>
        <dbReference type="ARBA" id="ARBA00023242"/>
    </source>
</evidence>
<dbReference type="GO" id="GO:0005634">
    <property type="term" value="C:nucleus"/>
    <property type="evidence" value="ECO:0007669"/>
    <property type="project" value="UniProtKB-SubCell"/>
</dbReference>
<evidence type="ECO:0000256" key="6">
    <source>
        <dbReference type="ARBA" id="ARBA00025877"/>
    </source>
</evidence>
<dbReference type="FunCoup" id="A0A218YZV5">
    <property type="interactions" value="27"/>
</dbReference>
<dbReference type="STRING" id="503106.A0A218YZV5"/>
<comment type="subunit">
    <text evidence="6">Forms a heterotrimer with H2A.Z-H2B, stabilizing the association of the histone dimer. Also, with a lower affinity, forms a heterotrimer with H2A-H2B.</text>
</comment>
<evidence type="ECO:0000256" key="7">
    <source>
        <dbReference type="SAM" id="MobiDB-lite"/>
    </source>
</evidence>
<evidence type="ECO:0000256" key="2">
    <source>
        <dbReference type="ARBA" id="ARBA00004123"/>
    </source>
</evidence>
<dbReference type="Pfam" id="PF09649">
    <property type="entry name" value="CHZ"/>
    <property type="match status" value="1"/>
</dbReference>
<dbReference type="InParanoid" id="A0A218YZV5"/>
<dbReference type="SMART" id="SM01082">
    <property type="entry name" value="CHZ"/>
    <property type="match status" value="1"/>
</dbReference>
<comment type="caution">
    <text evidence="9">The sequence shown here is derived from an EMBL/GenBank/DDBJ whole genome shotgun (WGS) entry which is preliminary data.</text>
</comment>
<keyword evidence="10" id="KW-1185">Reference proteome</keyword>
<feature type="region of interest" description="Disordered" evidence="7">
    <location>
        <begin position="1"/>
        <end position="115"/>
    </location>
</feature>
<keyword evidence="4" id="KW-0143">Chaperone</keyword>
<feature type="compositionally biased region" description="Basic and acidic residues" evidence="7">
    <location>
        <begin position="77"/>
        <end position="89"/>
    </location>
</feature>
<proteinExistence type="inferred from homology"/>
<feature type="domain" description="Histone chaperone" evidence="8">
    <location>
        <begin position="53"/>
        <end position="90"/>
    </location>
</feature>
<accession>A0A218YZV5</accession>
<sequence>MADQSAPANTAAADKGKGKGAAEPEEHDGMDVDSSSDEDADEVVDEQNEAAEENDEDNMETIDPGNIIPSGRRTRGVKIDFAKADKEMGPENDEDDLDDDFNAPESDAEMKDQQK</sequence>
<feature type="compositionally biased region" description="Acidic residues" evidence="7">
    <location>
        <begin position="90"/>
        <end position="102"/>
    </location>
</feature>
<evidence type="ECO:0000313" key="10">
    <source>
        <dbReference type="Proteomes" id="UP000242519"/>
    </source>
</evidence>